<dbReference type="SUPFAM" id="SSF51735">
    <property type="entry name" value="NAD(P)-binding Rossmann-fold domains"/>
    <property type="match status" value="1"/>
</dbReference>
<dbReference type="InterPro" id="IPR036291">
    <property type="entry name" value="NAD(P)-bd_dom_sf"/>
</dbReference>
<keyword evidence="2" id="KW-0560">Oxidoreductase</keyword>
<evidence type="ECO:0000256" key="3">
    <source>
        <dbReference type="ARBA" id="ARBA00037096"/>
    </source>
</evidence>
<dbReference type="EMBL" id="CYKH01001772">
    <property type="protein sequence ID" value="CUG89819.1"/>
    <property type="molecule type" value="Genomic_DNA"/>
</dbReference>
<name>A0A0S4JL82_BODSA</name>
<gene>
    <name evidence="4" type="ORF">BSAL_23570</name>
</gene>
<evidence type="ECO:0000256" key="2">
    <source>
        <dbReference type="ARBA" id="ARBA00023002"/>
    </source>
</evidence>
<dbReference type="GO" id="GO:0016491">
    <property type="term" value="F:oxidoreductase activity"/>
    <property type="evidence" value="ECO:0007669"/>
    <property type="project" value="UniProtKB-KW"/>
</dbReference>
<dbReference type="VEuPathDB" id="TriTrypDB:BSAL_23570"/>
<dbReference type="PANTHER" id="PTHR44196:SF1">
    <property type="entry name" value="DEHYDROGENASE_REDUCTASE SDR FAMILY MEMBER 7B"/>
    <property type="match status" value="1"/>
</dbReference>
<comment type="similarity">
    <text evidence="1">Belongs to the short-chain dehydrogenases/reductases (SDR) family.</text>
</comment>
<dbReference type="InterPro" id="IPR002347">
    <property type="entry name" value="SDR_fam"/>
</dbReference>
<evidence type="ECO:0000313" key="5">
    <source>
        <dbReference type="Proteomes" id="UP000051952"/>
    </source>
</evidence>
<comment type="function">
    <text evidence="3">Putative oxidoreductase.</text>
</comment>
<proteinExistence type="inferred from homology"/>
<dbReference type="OrthoDB" id="294295at2759"/>
<dbReference type="Proteomes" id="UP000051952">
    <property type="component" value="Unassembled WGS sequence"/>
</dbReference>
<sequence>MDCNCSHVILVGRTEATLLETKALLQKESSSLSSTSAASATATTVSIQRCDITSSADVQLLALHVRDVLDAVGERVGDENLRLTHVVLNAGSGAILRFVDSSWPEYEAVARSMMELNYFANVRLLHTFLPLMTSKPSSNGSNISSNNGSRKTTAAARVLIVSSLAGVLPSTLRSSYTASKHAMQGFINALRGEYRSDVVTFTNACPGYVDTAFHAKAASASSATPSSNNKNSTASSHRASSMSASECARICVAACLNGEPEIIMTLSGKLGYWLRPLIPRVVDRLAAKKSFASVGLKGP</sequence>
<dbReference type="AlphaFoldDB" id="A0A0S4JL82"/>
<dbReference type="Pfam" id="PF00106">
    <property type="entry name" value="adh_short"/>
    <property type="match status" value="1"/>
</dbReference>
<protein>
    <submittedName>
        <fullName evidence="4">Short chain dehydrogenase, putative</fullName>
    </submittedName>
</protein>
<evidence type="ECO:0000313" key="4">
    <source>
        <dbReference type="EMBL" id="CUG89819.1"/>
    </source>
</evidence>
<dbReference type="PROSITE" id="PS00061">
    <property type="entry name" value="ADH_SHORT"/>
    <property type="match status" value="1"/>
</dbReference>
<dbReference type="Gene3D" id="3.40.50.720">
    <property type="entry name" value="NAD(P)-binding Rossmann-like Domain"/>
    <property type="match status" value="1"/>
</dbReference>
<reference evidence="5" key="1">
    <citation type="submission" date="2015-09" db="EMBL/GenBank/DDBJ databases">
        <authorList>
            <consortium name="Pathogen Informatics"/>
        </authorList>
    </citation>
    <scope>NUCLEOTIDE SEQUENCE [LARGE SCALE GENOMIC DNA]</scope>
    <source>
        <strain evidence="5">Lake Konstanz</strain>
    </source>
</reference>
<dbReference type="GO" id="GO:0016020">
    <property type="term" value="C:membrane"/>
    <property type="evidence" value="ECO:0007669"/>
    <property type="project" value="TreeGrafter"/>
</dbReference>
<organism evidence="4 5">
    <name type="scientific">Bodo saltans</name>
    <name type="common">Flagellated protozoan</name>
    <dbReference type="NCBI Taxonomy" id="75058"/>
    <lineage>
        <taxon>Eukaryota</taxon>
        <taxon>Discoba</taxon>
        <taxon>Euglenozoa</taxon>
        <taxon>Kinetoplastea</taxon>
        <taxon>Metakinetoplastina</taxon>
        <taxon>Eubodonida</taxon>
        <taxon>Bodonidae</taxon>
        <taxon>Bodo</taxon>
    </lineage>
</organism>
<dbReference type="PANTHER" id="PTHR44196">
    <property type="entry name" value="DEHYDROGENASE/REDUCTASE SDR FAMILY MEMBER 7B"/>
    <property type="match status" value="1"/>
</dbReference>
<evidence type="ECO:0000256" key="1">
    <source>
        <dbReference type="ARBA" id="ARBA00006484"/>
    </source>
</evidence>
<keyword evidence="5" id="KW-1185">Reference proteome</keyword>
<dbReference type="InterPro" id="IPR020904">
    <property type="entry name" value="Sc_DH/Rdtase_CS"/>
</dbReference>
<accession>A0A0S4JL82</accession>